<dbReference type="GO" id="GO:0003700">
    <property type="term" value="F:DNA-binding transcription factor activity"/>
    <property type="evidence" value="ECO:0007669"/>
    <property type="project" value="TreeGrafter"/>
</dbReference>
<keyword evidence="1" id="KW-0678">Repressor</keyword>
<dbReference type="Gene3D" id="1.10.357.10">
    <property type="entry name" value="Tetracycline Repressor, domain 2"/>
    <property type="match status" value="1"/>
</dbReference>
<dbReference type="Proteomes" id="UP000199076">
    <property type="component" value="Unassembled WGS sequence"/>
</dbReference>
<dbReference type="OrthoDB" id="135877at2157"/>
<proteinExistence type="predicted"/>
<dbReference type="InterPro" id="IPR039538">
    <property type="entry name" value="BetI_C"/>
</dbReference>
<dbReference type="PANTHER" id="PTHR30055:SF234">
    <property type="entry name" value="HTH-TYPE TRANSCRIPTIONAL REGULATOR BETI"/>
    <property type="match status" value="1"/>
</dbReference>
<dbReference type="Pfam" id="PF00440">
    <property type="entry name" value="TetR_N"/>
    <property type="match status" value="1"/>
</dbReference>
<keyword evidence="4" id="KW-0804">Transcription</keyword>
<evidence type="ECO:0000256" key="1">
    <source>
        <dbReference type="ARBA" id="ARBA00022491"/>
    </source>
</evidence>
<dbReference type="Pfam" id="PF13977">
    <property type="entry name" value="TetR_C_6"/>
    <property type="match status" value="1"/>
</dbReference>
<dbReference type="PANTHER" id="PTHR30055">
    <property type="entry name" value="HTH-TYPE TRANSCRIPTIONAL REGULATOR RUTR"/>
    <property type="match status" value="1"/>
</dbReference>
<dbReference type="SUPFAM" id="SSF48498">
    <property type="entry name" value="Tetracyclin repressor-like, C-terminal domain"/>
    <property type="match status" value="1"/>
</dbReference>
<dbReference type="GO" id="GO:0000976">
    <property type="term" value="F:transcription cis-regulatory region binding"/>
    <property type="evidence" value="ECO:0007669"/>
    <property type="project" value="TreeGrafter"/>
</dbReference>
<evidence type="ECO:0000256" key="4">
    <source>
        <dbReference type="ARBA" id="ARBA00023163"/>
    </source>
</evidence>
<protein>
    <submittedName>
        <fullName evidence="7">DNA-binding transcriptional regulator, AcrR family</fullName>
    </submittedName>
</protein>
<evidence type="ECO:0000256" key="5">
    <source>
        <dbReference type="PROSITE-ProRule" id="PRU00335"/>
    </source>
</evidence>
<name>A0A1G7U2A9_9EURY</name>
<keyword evidence="2" id="KW-0805">Transcription regulation</keyword>
<feature type="domain" description="HTH tetR-type" evidence="6">
    <location>
        <begin position="12"/>
        <end position="72"/>
    </location>
</feature>
<dbReference type="InterPro" id="IPR001647">
    <property type="entry name" value="HTH_TetR"/>
</dbReference>
<evidence type="ECO:0000313" key="8">
    <source>
        <dbReference type="Proteomes" id="UP000199076"/>
    </source>
</evidence>
<reference evidence="8" key="1">
    <citation type="submission" date="2016-10" db="EMBL/GenBank/DDBJ databases">
        <authorList>
            <person name="Varghese N."/>
            <person name="Submissions S."/>
        </authorList>
    </citation>
    <scope>NUCLEOTIDE SEQUENCE [LARGE SCALE GENOMIC DNA]</scope>
    <source>
        <strain evidence="8">IBRC-M 10760</strain>
    </source>
</reference>
<dbReference type="STRING" id="660518.SAMN05216218_1363"/>
<dbReference type="PRINTS" id="PR00455">
    <property type="entry name" value="HTHTETR"/>
</dbReference>
<dbReference type="InterPro" id="IPR050109">
    <property type="entry name" value="HTH-type_TetR-like_transc_reg"/>
</dbReference>
<organism evidence="7 8">
    <name type="scientific">Halorientalis regularis</name>
    <dbReference type="NCBI Taxonomy" id="660518"/>
    <lineage>
        <taxon>Archaea</taxon>
        <taxon>Methanobacteriati</taxon>
        <taxon>Methanobacteriota</taxon>
        <taxon>Stenosarchaea group</taxon>
        <taxon>Halobacteria</taxon>
        <taxon>Halobacteriales</taxon>
        <taxon>Haloarculaceae</taxon>
        <taxon>Halorientalis</taxon>
    </lineage>
</organism>
<dbReference type="InterPro" id="IPR036271">
    <property type="entry name" value="Tet_transcr_reg_TetR-rel_C_sf"/>
</dbReference>
<dbReference type="SUPFAM" id="SSF46689">
    <property type="entry name" value="Homeodomain-like"/>
    <property type="match status" value="1"/>
</dbReference>
<evidence type="ECO:0000313" key="7">
    <source>
        <dbReference type="EMBL" id="SDG41686.1"/>
    </source>
</evidence>
<sequence>MVSDDLFADPPEDTQEEILQAAFEVLQEQGYSGLSIQRIANKVGLQKASIYHHYSDKDDLLLSFVDHILDRMESDLIRTADVSPKTQLESILDSLLLDERASTSAVEISPPSDDLLRVFIQIRAQATHNSDYQDRIAAIDERHEEHLAAIIQRGIDAGEFRNVDPNQVATALNTFILGSFSQRATRTQVSLEPVHKSIYSYLENSVYV</sequence>
<dbReference type="RefSeq" id="WP_092695758.1">
    <property type="nucleotide sequence ID" value="NZ_FNBK01000036.1"/>
</dbReference>
<dbReference type="AlphaFoldDB" id="A0A1G7U2A9"/>
<feature type="DNA-binding region" description="H-T-H motif" evidence="5">
    <location>
        <begin position="35"/>
        <end position="54"/>
    </location>
</feature>
<gene>
    <name evidence="7" type="ORF">SAMN05216218_1363</name>
</gene>
<accession>A0A1G7U2A9</accession>
<evidence type="ECO:0000256" key="3">
    <source>
        <dbReference type="ARBA" id="ARBA00023125"/>
    </source>
</evidence>
<evidence type="ECO:0000259" key="6">
    <source>
        <dbReference type="PROSITE" id="PS50977"/>
    </source>
</evidence>
<dbReference type="EMBL" id="FNBK01000036">
    <property type="protein sequence ID" value="SDG41686.1"/>
    <property type="molecule type" value="Genomic_DNA"/>
</dbReference>
<dbReference type="InterPro" id="IPR009057">
    <property type="entry name" value="Homeodomain-like_sf"/>
</dbReference>
<keyword evidence="3 5" id="KW-0238">DNA-binding</keyword>
<keyword evidence="8" id="KW-1185">Reference proteome</keyword>
<evidence type="ECO:0000256" key="2">
    <source>
        <dbReference type="ARBA" id="ARBA00023015"/>
    </source>
</evidence>
<dbReference type="PROSITE" id="PS50977">
    <property type="entry name" value="HTH_TETR_2"/>
    <property type="match status" value="1"/>
</dbReference>